<dbReference type="Proteomes" id="UP001443914">
    <property type="component" value="Unassembled WGS sequence"/>
</dbReference>
<organism evidence="3 4">
    <name type="scientific">Saponaria officinalis</name>
    <name type="common">Common soapwort</name>
    <name type="synonym">Lychnis saponaria</name>
    <dbReference type="NCBI Taxonomy" id="3572"/>
    <lineage>
        <taxon>Eukaryota</taxon>
        <taxon>Viridiplantae</taxon>
        <taxon>Streptophyta</taxon>
        <taxon>Embryophyta</taxon>
        <taxon>Tracheophyta</taxon>
        <taxon>Spermatophyta</taxon>
        <taxon>Magnoliopsida</taxon>
        <taxon>eudicotyledons</taxon>
        <taxon>Gunneridae</taxon>
        <taxon>Pentapetalae</taxon>
        <taxon>Caryophyllales</taxon>
        <taxon>Caryophyllaceae</taxon>
        <taxon>Caryophylleae</taxon>
        <taxon>Saponaria</taxon>
    </lineage>
</organism>
<feature type="region of interest" description="Disordered" evidence="1">
    <location>
        <begin position="199"/>
        <end position="222"/>
    </location>
</feature>
<gene>
    <name evidence="3" type="ORF">RND81_12G154200</name>
</gene>
<keyword evidence="4" id="KW-1185">Reference proteome</keyword>
<protein>
    <recommendedName>
        <fullName evidence="2">Myb/SANT-like domain-containing protein</fullName>
    </recommendedName>
</protein>
<evidence type="ECO:0000313" key="3">
    <source>
        <dbReference type="EMBL" id="KAK9673222.1"/>
    </source>
</evidence>
<dbReference type="InterPro" id="IPR024752">
    <property type="entry name" value="Myb/SANT-like_dom"/>
</dbReference>
<feature type="compositionally biased region" description="Polar residues" evidence="1">
    <location>
        <begin position="199"/>
        <end position="215"/>
    </location>
</feature>
<evidence type="ECO:0000256" key="1">
    <source>
        <dbReference type="SAM" id="MobiDB-lite"/>
    </source>
</evidence>
<accession>A0AAW1HAW9</accession>
<dbReference type="Pfam" id="PF12776">
    <property type="entry name" value="Myb_DNA-bind_3"/>
    <property type="match status" value="1"/>
</dbReference>
<evidence type="ECO:0000259" key="2">
    <source>
        <dbReference type="Pfam" id="PF12776"/>
    </source>
</evidence>
<comment type="caution">
    <text evidence="3">The sequence shown here is derived from an EMBL/GenBank/DDBJ whole genome shotgun (WGS) entry which is preliminary data.</text>
</comment>
<name>A0AAW1HAW9_SAPOF</name>
<dbReference type="PANTHER" id="PTHR46250">
    <property type="entry name" value="MYB/SANT-LIKE DNA-BINDING DOMAIN PROTEIN-RELATED"/>
    <property type="match status" value="1"/>
</dbReference>
<reference evidence="3" key="1">
    <citation type="submission" date="2024-03" db="EMBL/GenBank/DDBJ databases">
        <title>WGS assembly of Saponaria officinalis var. Norfolk2.</title>
        <authorList>
            <person name="Jenkins J."/>
            <person name="Shu S."/>
            <person name="Grimwood J."/>
            <person name="Barry K."/>
            <person name="Goodstein D."/>
            <person name="Schmutz J."/>
            <person name="Leebens-Mack J."/>
            <person name="Osbourn A."/>
        </authorList>
    </citation>
    <scope>NUCLEOTIDE SEQUENCE [LARGE SCALE GENOMIC DNA]</scope>
    <source>
        <strain evidence="3">JIC</strain>
    </source>
</reference>
<feature type="domain" description="Myb/SANT-like" evidence="2">
    <location>
        <begin position="31"/>
        <end position="130"/>
    </location>
</feature>
<sequence length="326" mass="36262">MSNLCIIYVVKTTPTQGNSKEKGNSTRNCVRWSTTEDEALVSAMQDLLDLGGWKADNGQFKNGAYAKLETFMEKKIPGCGKKAKPHIESRAKTLRKHYDAITEMLSPQASGFGWNDEGQFVTCEKSVWDAWVKTHKNAAGLRNKPFPLYDELARIFGKDRATGNEGGSLQDVLEEMEDEGTNEQQEEEQIHVSNIEETFPTSSINQVEPSSSNAPLSKKTKRAKTETLEALKEFSTKLGKMSDVMEAAGEHIGRLANCFKHESESADRRMKVTSEVMKIEGLTPAEVLCASKKIATNPLEVDFFFSLPDDFKHAYVQGLLIPDPSN</sequence>
<dbReference type="EMBL" id="JBDFQZ010000012">
    <property type="protein sequence ID" value="KAK9673222.1"/>
    <property type="molecule type" value="Genomic_DNA"/>
</dbReference>
<evidence type="ECO:0000313" key="4">
    <source>
        <dbReference type="Proteomes" id="UP001443914"/>
    </source>
</evidence>
<dbReference type="AlphaFoldDB" id="A0AAW1HAW9"/>
<proteinExistence type="predicted"/>
<dbReference type="PANTHER" id="PTHR46250:SF18">
    <property type="entry name" value="MYB_SANT-LIKE DOMAIN-CONTAINING PROTEIN"/>
    <property type="match status" value="1"/>
</dbReference>